<comment type="catalytic activity">
    <reaction evidence="6">
        <text>a 2-methoxy-6-(all-trans-polyprenyl)benzene-1,4-diol + S-adenosyl-L-methionine = a 5-methoxy-2-methyl-3-(all-trans-polyprenyl)benzene-1,4-diol + S-adenosyl-L-homocysteine + H(+)</text>
        <dbReference type="Rhea" id="RHEA:28286"/>
        <dbReference type="Rhea" id="RHEA-COMP:10858"/>
        <dbReference type="Rhea" id="RHEA-COMP:10859"/>
        <dbReference type="ChEBI" id="CHEBI:15378"/>
        <dbReference type="ChEBI" id="CHEBI:57856"/>
        <dbReference type="ChEBI" id="CHEBI:59789"/>
        <dbReference type="ChEBI" id="CHEBI:84166"/>
        <dbReference type="ChEBI" id="CHEBI:84167"/>
        <dbReference type="EC" id="2.1.1.201"/>
    </reaction>
</comment>
<keyword evidence="4 6" id="KW-0831">Ubiquinone biosynthesis</keyword>
<dbReference type="GO" id="GO:0008425">
    <property type="term" value="F:2-methoxy-6-polyprenyl-1,4-benzoquinol methyltransferase activity"/>
    <property type="evidence" value="ECO:0007669"/>
    <property type="project" value="UniProtKB-EC"/>
</dbReference>
<dbReference type="RefSeq" id="WP_386758311.1">
    <property type="nucleotide sequence ID" value="NZ_JBHRXK010000002.1"/>
</dbReference>
<evidence type="ECO:0000256" key="4">
    <source>
        <dbReference type="ARBA" id="ARBA00022688"/>
    </source>
</evidence>
<comment type="pathway">
    <text evidence="6">Cofactor biosynthesis; ubiquinone biosynthesis.</text>
</comment>
<feature type="binding site" evidence="6">
    <location>
        <position position="109"/>
    </location>
    <ligand>
        <name>S-adenosyl-L-methionine</name>
        <dbReference type="ChEBI" id="CHEBI:59789"/>
    </ligand>
</feature>
<dbReference type="NCBIfam" id="NF001242">
    <property type="entry name" value="PRK00216.1-3"/>
    <property type="match status" value="1"/>
</dbReference>
<reference evidence="9" key="1">
    <citation type="journal article" date="2019" name="Int. J. Syst. Evol. Microbiol.">
        <title>The Global Catalogue of Microorganisms (GCM) 10K type strain sequencing project: providing services to taxonomists for standard genome sequencing and annotation.</title>
        <authorList>
            <consortium name="The Broad Institute Genomics Platform"/>
            <consortium name="The Broad Institute Genome Sequencing Center for Infectious Disease"/>
            <person name="Wu L."/>
            <person name="Ma J."/>
        </authorList>
    </citation>
    <scope>NUCLEOTIDE SEQUENCE [LARGE SCALE GENOMIC DNA]</scope>
    <source>
        <strain evidence="9">KCTC 42875</strain>
    </source>
</reference>
<proteinExistence type="inferred from homology"/>
<dbReference type="InterPro" id="IPR023576">
    <property type="entry name" value="UbiE/COQ5_MeTrFase_CS"/>
</dbReference>
<comment type="function">
    <text evidence="6">Methyltransferase required for the conversion of demethylmenaquinol (DMKH2) to menaquinol (MKH2) and the conversion of 2-polyprenyl-6-methoxy-1,4-benzoquinol (DDMQH2) to 2-polyprenyl-3-methyl-6-methoxy-1,4-benzoquinol (DMQH2).</text>
</comment>
<dbReference type="PANTHER" id="PTHR43591:SF24">
    <property type="entry name" value="2-METHOXY-6-POLYPRENYL-1,4-BENZOQUINOL METHYLASE, MITOCHONDRIAL"/>
    <property type="match status" value="1"/>
</dbReference>
<keyword evidence="5 6" id="KW-0949">S-adenosyl-L-methionine</keyword>
<protein>
    <recommendedName>
        <fullName evidence="6">Ubiquinone/menaquinone biosynthesis C-methyltransferase UbiE</fullName>
        <ecNumber evidence="6">2.1.1.163</ecNumber>
        <ecNumber evidence="6">2.1.1.201</ecNumber>
    </recommendedName>
    <alternativeName>
        <fullName evidence="6">2-methoxy-6-polyprenyl-1,4-benzoquinol methylase</fullName>
    </alternativeName>
    <alternativeName>
        <fullName evidence="6">Demethylmenaquinone methyltransferase</fullName>
    </alternativeName>
</protein>
<gene>
    <name evidence="6 8" type="primary">ubiE</name>
    <name evidence="8" type="ORF">ACFOLC_05970</name>
</gene>
<keyword evidence="3 6" id="KW-0808">Transferase</keyword>
<dbReference type="InterPro" id="IPR029063">
    <property type="entry name" value="SAM-dependent_MTases_sf"/>
</dbReference>
<sequence length="265" mass="29409">MSASSPNPHDRPSGTTHFGFRDVPTGDKQKLVGQVFSSVASKYDLMNDLMSLGVHRVWKRYFVATAQVKRGDRVLDLAGGTGDIALLLRDRVLRQAQDARDQGCIVLGDINGAMLRVGRDRMTDMGKVGGFEYVQMNAEKLPFPDASFDLVTIAFGLRNVTDKDAALREMQRVLKVGGQARVLEFSQVKADWFKPIYDFHSFNVLPKLGKLFAGDADSYQYLAESIRKHPPQEELKSMMQAAGFARCDYKNLSGGIVAIHTGYKV</sequence>
<dbReference type="EMBL" id="JBHRXK010000002">
    <property type="protein sequence ID" value="MFC3550560.1"/>
    <property type="molecule type" value="Genomic_DNA"/>
</dbReference>
<dbReference type="GO" id="GO:0032259">
    <property type="term" value="P:methylation"/>
    <property type="evidence" value="ECO:0007669"/>
    <property type="project" value="UniProtKB-KW"/>
</dbReference>
<dbReference type="CDD" id="cd02440">
    <property type="entry name" value="AdoMet_MTases"/>
    <property type="match status" value="1"/>
</dbReference>
<organism evidence="8 9">
    <name type="scientific">Lysobacter cavernae</name>
    <dbReference type="NCBI Taxonomy" id="1685901"/>
    <lineage>
        <taxon>Bacteria</taxon>
        <taxon>Pseudomonadati</taxon>
        <taxon>Pseudomonadota</taxon>
        <taxon>Gammaproteobacteria</taxon>
        <taxon>Lysobacterales</taxon>
        <taxon>Lysobacteraceae</taxon>
        <taxon>Lysobacter</taxon>
    </lineage>
</organism>
<keyword evidence="2 6" id="KW-0489">Methyltransferase</keyword>
<evidence type="ECO:0000256" key="7">
    <source>
        <dbReference type="SAM" id="MobiDB-lite"/>
    </source>
</evidence>
<comment type="pathway">
    <text evidence="6">Quinol/quinone metabolism; menaquinone biosynthesis; menaquinol from 1,4-dihydroxy-2-naphthoate: step 2/2.</text>
</comment>
<dbReference type="PROSITE" id="PS51608">
    <property type="entry name" value="SAM_MT_UBIE"/>
    <property type="match status" value="1"/>
</dbReference>
<feature type="binding site" evidence="6">
    <location>
        <position position="81"/>
    </location>
    <ligand>
        <name>S-adenosyl-L-methionine</name>
        <dbReference type="ChEBI" id="CHEBI:59789"/>
    </ligand>
</feature>
<feature type="region of interest" description="Disordered" evidence="7">
    <location>
        <begin position="1"/>
        <end position="25"/>
    </location>
</feature>
<comment type="catalytic activity">
    <reaction evidence="6">
        <text>a 2-demethylmenaquinol + S-adenosyl-L-methionine = a menaquinol + S-adenosyl-L-homocysteine + H(+)</text>
        <dbReference type="Rhea" id="RHEA:42640"/>
        <dbReference type="Rhea" id="RHEA-COMP:9539"/>
        <dbReference type="Rhea" id="RHEA-COMP:9563"/>
        <dbReference type="ChEBI" id="CHEBI:15378"/>
        <dbReference type="ChEBI" id="CHEBI:18151"/>
        <dbReference type="ChEBI" id="CHEBI:55437"/>
        <dbReference type="ChEBI" id="CHEBI:57856"/>
        <dbReference type="ChEBI" id="CHEBI:59789"/>
        <dbReference type="EC" id="2.1.1.163"/>
    </reaction>
</comment>
<dbReference type="InterPro" id="IPR004033">
    <property type="entry name" value="UbiE/COQ5_MeTrFase"/>
</dbReference>
<dbReference type="NCBIfam" id="NF001244">
    <property type="entry name" value="PRK00216.1-5"/>
    <property type="match status" value="1"/>
</dbReference>
<evidence type="ECO:0000256" key="5">
    <source>
        <dbReference type="ARBA" id="ARBA00022691"/>
    </source>
</evidence>
<comment type="caution">
    <text evidence="6">Lacks conserved residue(s) required for the propagation of feature annotation.</text>
</comment>
<dbReference type="GO" id="GO:0043770">
    <property type="term" value="F:demethylmenaquinone methyltransferase activity"/>
    <property type="evidence" value="ECO:0007669"/>
    <property type="project" value="UniProtKB-EC"/>
</dbReference>
<comment type="caution">
    <text evidence="8">The sequence shown here is derived from an EMBL/GenBank/DDBJ whole genome shotgun (WGS) entry which is preliminary data.</text>
</comment>
<dbReference type="NCBIfam" id="TIGR01934">
    <property type="entry name" value="MenG_MenH_UbiE"/>
    <property type="match status" value="1"/>
</dbReference>
<evidence type="ECO:0000313" key="9">
    <source>
        <dbReference type="Proteomes" id="UP001595740"/>
    </source>
</evidence>
<dbReference type="SUPFAM" id="SSF53335">
    <property type="entry name" value="S-adenosyl-L-methionine-dependent methyltransferases"/>
    <property type="match status" value="1"/>
</dbReference>
<keyword evidence="1 6" id="KW-0474">Menaquinone biosynthesis</keyword>
<accession>A0ABV7RM12</accession>
<dbReference type="PROSITE" id="PS01184">
    <property type="entry name" value="UBIE_2"/>
    <property type="match status" value="1"/>
</dbReference>
<feature type="binding site" evidence="6">
    <location>
        <begin position="137"/>
        <end position="138"/>
    </location>
    <ligand>
        <name>S-adenosyl-L-methionine</name>
        <dbReference type="ChEBI" id="CHEBI:59789"/>
    </ligand>
</feature>
<evidence type="ECO:0000256" key="2">
    <source>
        <dbReference type="ARBA" id="ARBA00022603"/>
    </source>
</evidence>
<dbReference type="PROSITE" id="PS01183">
    <property type="entry name" value="UBIE_1"/>
    <property type="match status" value="1"/>
</dbReference>
<dbReference type="EC" id="2.1.1.163" evidence="6"/>
<evidence type="ECO:0000256" key="6">
    <source>
        <dbReference type="HAMAP-Rule" id="MF_01813"/>
    </source>
</evidence>
<dbReference type="Gene3D" id="3.40.50.150">
    <property type="entry name" value="Vaccinia Virus protein VP39"/>
    <property type="match status" value="1"/>
</dbReference>
<evidence type="ECO:0000313" key="8">
    <source>
        <dbReference type="EMBL" id="MFC3550560.1"/>
    </source>
</evidence>
<keyword evidence="9" id="KW-1185">Reference proteome</keyword>
<dbReference type="EC" id="2.1.1.201" evidence="6"/>
<dbReference type="PANTHER" id="PTHR43591">
    <property type="entry name" value="METHYLTRANSFERASE"/>
    <property type="match status" value="1"/>
</dbReference>
<name>A0ABV7RM12_9GAMM</name>
<dbReference type="Pfam" id="PF01209">
    <property type="entry name" value="Ubie_methyltran"/>
    <property type="match status" value="1"/>
</dbReference>
<dbReference type="HAMAP" id="MF_01813">
    <property type="entry name" value="MenG_UbiE_methyltr"/>
    <property type="match status" value="1"/>
</dbReference>
<evidence type="ECO:0000256" key="3">
    <source>
        <dbReference type="ARBA" id="ARBA00022679"/>
    </source>
</evidence>
<comment type="similarity">
    <text evidence="6">Belongs to the class I-like SAM-binding methyltransferase superfamily. MenG/UbiE family.</text>
</comment>
<dbReference type="Proteomes" id="UP001595740">
    <property type="component" value="Unassembled WGS sequence"/>
</dbReference>
<evidence type="ECO:0000256" key="1">
    <source>
        <dbReference type="ARBA" id="ARBA00022428"/>
    </source>
</evidence>